<reference evidence="2 3" key="1">
    <citation type="journal article" date="2015" name="Genome Announc.">
        <title>Genome Assemblies of Three Soil-Associated Devosia species: D. insulae, D. limi, and D. soli.</title>
        <authorList>
            <person name="Hassan Y.I."/>
            <person name="Lepp D."/>
            <person name="Zhou T."/>
        </authorList>
    </citation>
    <scope>NUCLEOTIDE SEQUENCE [LARGE SCALE GENOMIC DNA]</scope>
    <source>
        <strain evidence="2 3">DS-56</strain>
    </source>
</reference>
<name>A0A1E5XTQ8_9HYPH</name>
<proteinExistence type="predicted"/>
<evidence type="ECO:0000259" key="1">
    <source>
        <dbReference type="Pfam" id="PF01494"/>
    </source>
</evidence>
<dbReference type="GO" id="GO:0071949">
    <property type="term" value="F:FAD binding"/>
    <property type="evidence" value="ECO:0007669"/>
    <property type="project" value="InterPro"/>
</dbReference>
<dbReference type="EMBL" id="LAJE02000105">
    <property type="protein sequence ID" value="OEO31995.1"/>
    <property type="molecule type" value="Genomic_DNA"/>
</dbReference>
<dbReference type="Gene3D" id="3.30.9.10">
    <property type="entry name" value="D-Amino Acid Oxidase, subunit A, domain 2"/>
    <property type="match status" value="1"/>
</dbReference>
<accession>A0A1E5XTQ8</accession>
<dbReference type="OrthoDB" id="4230779at2"/>
<dbReference type="PRINTS" id="PR00420">
    <property type="entry name" value="RNGMNOXGNASE"/>
</dbReference>
<dbReference type="InterPro" id="IPR051704">
    <property type="entry name" value="FAD_aromatic-hydroxylase"/>
</dbReference>
<dbReference type="Gene3D" id="3.50.50.60">
    <property type="entry name" value="FAD/NAD(P)-binding domain"/>
    <property type="match status" value="1"/>
</dbReference>
<keyword evidence="3" id="KW-1185">Reference proteome</keyword>
<dbReference type="Pfam" id="PF01494">
    <property type="entry name" value="FAD_binding_3"/>
    <property type="match status" value="2"/>
</dbReference>
<evidence type="ECO:0000313" key="3">
    <source>
        <dbReference type="Proteomes" id="UP000095463"/>
    </source>
</evidence>
<evidence type="ECO:0000313" key="2">
    <source>
        <dbReference type="EMBL" id="OEO31995.1"/>
    </source>
</evidence>
<dbReference type="RefSeq" id="WP_069908845.1">
    <property type="nucleotide sequence ID" value="NZ_LAJE02000105.1"/>
</dbReference>
<dbReference type="InterPro" id="IPR002938">
    <property type="entry name" value="FAD-bd"/>
</dbReference>
<dbReference type="PANTHER" id="PTHR46865:SF2">
    <property type="entry name" value="MONOOXYGENASE"/>
    <property type="match status" value="1"/>
</dbReference>
<dbReference type="InterPro" id="IPR036188">
    <property type="entry name" value="FAD/NAD-bd_sf"/>
</dbReference>
<dbReference type="SUPFAM" id="SSF51905">
    <property type="entry name" value="FAD/NAD(P)-binding domain"/>
    <property type="match status" value="1"/>
</dbReference>
<protein>
    <submittedName>
        <fullName evidence="2">FAD-dependent oxidoreductase</fullName>
    </submittedName>
</protein>
<dbReference type="AlphaFoldDB" id="A0A1E5XTQ8"/>
<dbReference type="PANTHER" id="PTHR46865">
    <property type="entry name" value="OXIDOREDUCTASE-RELATED"/>
    <property type="match status" value="1"/>
</dbReference>
<feature type="domain" description="FAD-binding" evidence="1">
    <location>
        <begin position="8"/>
        <end position="163"/>
    </location>
</feature>
<comment type="caution">
    <text evidence="2">The sequence shown here is derived from an EMBL/GenBank/DDBJ whole genome shotgun (WGS) entry which is preliminary data.</text>
</comment>
<dbReference type="Proteomes" id="UP000095463">
    <property type="component" value="Unassembled WGS sequence"/>
</dbReference>
<gene>
    <name evidence="2" type="ORF">VW23_013635</name>
</gene>
<feature type="domain" description="FAD-binding" evidence="1">
    <location>
        <begin position="270"/>
        <end position="317"/>
    </location>
</feature>
<sequence>MTHHPIRTVLISGASVAGPSLAFWLSRYGFQPTIVERARQLREGGYAVDFRGTSMEALRRMELLDAVKAEATNMGDMYYVDRHDREVATMPAAAFSGELEIMRGDLARILYDATEAGTEYIFGDSIAELTELDAGVEVRFESGMRRSFDLVIGADGLHSNVRTLAFGPEEQFVRDLGLYASIFTVPNRLNLDYSGRLFSAPGTIAGVYSARQNREARALMFFDGDFGDYDYRDFGAQKQFVRQRFAGQGWYVPQILADMEFAPDFYFDTISQVVIERWSRGRVALLGDAAHCASPLSGMGTGMAVVGAYILAHELNASRDDHQVAFTNYQRKLQPFVDASQTLAHKAVGGFVPKGNFGIWMRNLMMKLLPLMPADMVLKEAYAAANAISI</sequence>
<organism evidence="2 3">
    <name type="scientific">Devosia insulae DS-56</name>
    <dbReference type="NCBI Taxonomy" id="1116389"/>
    <lineage>
        <taxon>Bacteria</taxon>
        <taxon>Pseudomonadati</taxon>
        <taxon>Pseudomonadota</taxon>
        <taxon>Alphaproteobacteria</taxon>
        <taxon>Hyphomicrobiales</taxon>
        <taxon>Devosiaceae</taxon>
        <taxon>Devosia</taxon>
    </lineage>
</organism>